<name>A0A061STP2_9RHOB</name>
<dbReference type="Gene3D" id="1.10.10.10">
    <property type="entry name" value="Winged helix-like DNA-binding domain superfamily/Winged helix DNA-binding domain"/>
    <property type="match status" value="1"/>
</dbReference>
<dbReference type="GO" id="GO:0005829">
    <property type="term" value="C:cytosol"/>
    <property type="evidence" value="ECO:0007669"/>
    <property type="project" value="TreeGrafter"/>
</dbReference>
<dbReference type="InterPro" id="IPR036388">
    <property type="entry name" value="WH-like_DNA-bd_sf"/>
</dbReference>
<reference evidence="1 2" key="1">
    <citation type="journal article" date="2014" name="Genome Announc.">
        <title>Draft Genome Sequences of Two Isolates of the Roseobacter Group, Sulfitobacter sp. Strains 3SOLIMAR09 and 1FIGIMAR09, from Harbors of Mallorca Island (Mediterranean Sea).</title>
        <authorList>
            <person name="Mas-Llado M."/>
            <person name="Pina-Villalonga J.M."/>
            <person name="Brunet-Galmes I."/>
            <person name="Nogales B."/>
            <person name="Bosch R."/>
        </authorList>
    </citation>
    <scope>NUCLEOTIDE SEQUENCE [LARGE SCALE GENOMIC DNA]</scope>
    <source>
        <strain evidence="1 2">1FIGIMAR09</strain>
    </source>
</reference>
<dbReference type="RefSeq" id="WP_037905960.1">
    <property type="nucleotide sequence ID" value="NZ_JAFBPZ010000005.1"/>
</dbReference>
<dbReference type="STRING" id="83219.PM02_05325"/>
<gene>
    <name evidence="1" type="ORF">PM02_05325</name>
</gene>
<dbReference type="PROSITE" id="PS51197">
    <property type="entry name" value="HTH_RRF2_2"/>
    <property type="match status" value="1"/>
</dbReference>
<dbReference type="InterPro" id="IPR030489">
    <property type="entry name" value="TR_Rrf2-type_CS"/>
</dbReference>
<sequence length="166" mass="17790">MKLSDGVEWAAHCVLLLAALPGEARLSGRALAEFHGVPESYLLKHLKALAKSGILKSFSGPAGGYGLARAASEISMLDIVHAVEGKSPAFRCSEIRRRGPCSVRDHNAYPKPCGINRAMLRAEQAYHTALKTETVSDLLTEFAGTVDPRIAALGQAWVIKNIRNAA</sequence>
<keyword evidence="2" id="KW-1185">Reference proteome</keyword>
<dbReference type="GO" id="GO:0003700">
    <property type="term" value="F:DNA-binding transcription factor activity"/>
    <property type="evidence" value="ECO:0007669"/>
    <property type="project" value="TreeGrafter"/>
</dbReference>
<dbReference type="AlphaFoldDB" id="A0A061STP2"/>
<dbReference type="Pfam" id="PF02082">
    <property type="entry name" value="Rrf2"/>
    <property type="match status" value="1"/>
</dbReference>
<evidence type="ECO:0000313" key="2">
    <source>
        <dbReference type="Proteomes" id="UP000027337"/>
    </source>
</evidence>
<dbReference type="NCBIfam" id="TIGR00738">
    <property type="entry name" value="rrf2_super"/>
    <property type="match status" value="1"/>
</dbReference>
<evidence type="ECO:0000313" key="1">
    <source>
        <dbReference type="EMBL" id="KAJ04242.1"/>
    </source>
</evidence>
<dbReference type="PANTHER" id="PTHR33221:SF13">
    <property type="entry name" value="TRANSCRIPTIONAL REGULATOR-RELATED"/>
    <property type="match status" value="1"/>
</dbReference>
<proteinExistence type="predicted"/>
<dbReference type="eggNOG" id="COG1959">
    <property type="taxonomic scope" value="Bacteria"/>
</dbReference>
<dbReference type="InterPro" id="IPR000944">
    <property type="entry name" value="Tscrpt_reg_Rrf2"/>
</dbReference>
<dbReference type="Proteomes" id="UP000027337">
    <property type="component" value="Unassembled WGS sequence"/>
</dbReference>
<dbReference type="PROSITE" id="PS01332">
    <property type="entry name" value="HTH_RRF2_1"/>
    <property type="match status" value="1"/>
</dbReference>
<dbReference type="PANTHER" id="PTHR33221">
    <property type="entry name" value="WINGED HELIX-TURN-HELIX TRANSCRIPTIONAL REGULATOR, RRF2 FAMILY"/>
    <property type="match status" value="1"/>
</dbReference>
<dbReference type="EMBL" id="JEMU01000003">
    <property type="protein sequence ID" value="KAJ04242.1"/>
    <property type="molecule type" value="Genomic_DNA"/>
</dbReference>
<accession>A0A061STP2</accession>
<protein>
    <submittedName>
        <fullName evidence="1">Rrf2 family transcriptional regulator</fullName>
    </submittedName>
</protein>
<comment type="caution">
    <text evidence="1">The sequence shown here is derived from an EMBL/GenBank/DDBJ whole genome shotgun (WGS) entry which is preliminary data.</text>
</comment>
<dbReference type="InterPro" id="IPR036390">
    <property type="entry name" value="WH_DNA-bd_sf"/>
</dbReference>
<organism evidence="1 2">
    <name type="scientific">Sulfitobacter mediterraneus</name>
    <dbReference type="NCBI Taxonomy" id="83219"/>
    <lineage>
        <taxon>Bacteria</taxon>
        <taxon>Pseudomonadati</taxon>
        <taxon>Pseudomonadota</taxon>
        <taxon>Alphaproteobacteria</taxon>
        <taxon>Rhodobacterales</taxon>
        <taxon>Roseobacteraceae</taxon>
        <taxon>Sulfitobacter</taxon>
    </lineage>
</organism>
<dbReference type="SUPFAM" id="SSF46785">
    <property type="entry name" value="Winged helix' DNA-binding domain"/>
    <property type="match status" value="1"/>
</dbReference>